<dbReference type="EMBL" id="AGNK02005709">
    <property type="status" value="NOT_ANNOTATED_CDS"/>
    <property type="molecule type" value="Genomic_DNA"/>
</dbReference>
<proteinExistence type="predicted"/>
<dbReference type="HOGENOM" id="CLU_3336520_0_0_1"/>
<name>K4AP78_SETIT</name>
<organism evidence="1 2">
    <name type="scientific">Setaria italica</name>
    <name type="common">Foxtail millet</name>
    <name type="synonym">Panicum italicum</name>
    <dbReference type="NCBI Taxonomy" id="4555"/>
    <lineage>
        <taxon>Eukaryota</taxon>
        <taxon>Viridiplantae</taxon>
        <taxon>Streptophyta</taxon>
        <taxon>Embryophyta</taxon>
        <taxon>Tracheophyta</taxon>
        <taxon>Spermatophyta</taxon>
        <taxon>Magnoliopsida</taxon>
        <taxon>Liliopsida</taxon>
        <taxon>Poales</taxon>
        <taxon>Poaceae</taxon>
        <taxon>PACMAD clade</taxon>
        <taxon>Panicoideae</taxon>
        <taxon>Panicodae</taxon>
        <taxon>Paniceae</taxon>
        <taxon>Cenchrinae</taxon>
        <taxon>Setaria</taxon>
    </lineage>
</organism>
<dbReference type="EnsemblPlants" id="KQK89429">
    <property type="protein sequence ID" value="KQK89429"/>
    <property type="gene ID" value="SETIT_040726mg"/>
</dbReference>
<dbReference type="Gramene" id="KQK89429">
    <property type="protein sequence ID" value="KQK89429"/>
    <property type="gene ID" value="SETIT_040726mg"/>
</dbReference>
<evidence type="ECO:0000313" key="1">
    <source>
        <dbReference type="EnsemblPlants" id="KQK89429"/>
    </source>
</evidence>
<protein>
    <submittedName>
        <fullName evidence="1">Uncharacterized protein</fullName>
    </submittedName>
</protein>
<reference evidence="1" key="2">
    <citation type="submission" date="2018-08" db="UniProtKB">
        <authorList>
            <consortium name="EnsemblPlants"/>
        </authorList>
    </citation>
    <scope>IDENTIFICATION</scope>
    <source>
        <strain evidence="1">Yugu1</strain>
    </source>
</reference>
<sequence length="38" mass="4534">MSLRTPFVVLLLCIVLGWTMQTMKLLWSFWKIFICISN</sequence>
<dbReference type="InParanoid" id="K4AP78"/>
<dbReference type="Proteomes" id="UP000004995">
    <property type="component" value="Unassembled WGS sequence"/>
</dbReference>
<accession>K4AP78</accession>
<evidence type="ECO:0000313" key="2">
    <source>
        <dbReference type="Proteomes" id="UP000004995"/>
    </source>
</evidence>
<reference evidence="2" key="1">
    <citation type="journal article" date="2012" name="Nat. Biotechnol.">
        <title>Reference genome sequence of the model plant Setaria.</title>
        <authorList>
            <person name="Bennetzen J.L."/>
            <person name="Schmutz J."/>
            <person name="Wang H."/>
            <person name="Percifield R."/>
            <person name="Hawkins J."/>
            <person name="Pontaroli A.C."/>
            <person name="Estep M."/>
            <person name="Feng L."/>
            <person name="Vaughn J.N."/>
            <person name="Grimwood J."/>
            <person name="Jenkins J."/>
            <person name="Barry K."/>
            <person name="Lindquist E."/>
            <person name="Hellsten U."/>
            <person name="Deshpande S."/>
            <person name="Wang X."/>
            <person name="Wu X."/>
            <person name="Mitros T."/>
            <person name="Triplett J."/>
            <person name="Yang X."/>
            <person name="Ye C.Y."/>
            <person name="Mauro-Herrera M."/>
            <person name="Wang L."/>
            <person name="Li P."/>
            <person name="Sharma M."/>
            <person name="Sharma R."/>
            <person name="Ronald P.C."/>
            <person name="Panaud O."/>
            <person name="Kellogg E.A."/>
            <person name="Brutnell T.P."/>
            <person name="Doust A.N."/>
            <person name="Tuskan G.A."/>
            <person name="Rokhsar D."/>
            <person name="Devos K.M."/>
        </authorList>
    </citation>
    <scope>NUCLEOTIDE SEQUENCE [LARGE SCALE GENOMIC DNA]</scope>
    <source>
        <strain evidence="2">cv. Yugu1</strain>
    </source>
</reference>
<dbReference type="AlphaFoldDB" id="K4AP78"/>
<keyword evidence="2" id="KW-1185">Reference proteome</keyword>